<dbReference type="InterPro" id="IPR053178">
    <property type="entry name" value="Osmoadaptation_assoc"/>
</dbReference>
<dbReference type="AlphaFoldDB" id="A0A8H4UUG2"/>
<feature type="compositionally biased region" description="Polar residues" evidence="2">
    <location>
        <begin position="70"/>
        <end position="79"/>
    </location>
</feature>
<keyword evidence="1" id="KW-0539">Nucleus</keyword>
<dbReference type="InterPro" id="IPR036864">
    <property type="entry name" value="Zn2-C6_fun-type_DNA-bd_sf"/>
</dbReference>
<dbReference type="Proteomes" id="UP000635477">
    <property type="component" value="Unassembled WGS sequence"/>
</dbReference>
<gene>
    <name evidence="4" type="ORF">FZEAL_720</name>
</gene>
<feature type="domain" description="Zn(2)-C6 fungal-type" evidence="3">
    <location>
        <begin position="10"/>
        <end position="38"/>
    </location>
</feature>
<evidence type="ECO:0000313" key="4">
    <source>
        <dbReference type="EMBL" id="KAF4984015.1"/>
    </source>
</evidence>
<dbReference type="PANTHER" id="PTHR38111:SF9">
    <property type="entry name" value="ZN(2)-C6 FUNGAL-TYPE DOMAIN-CONTAINING PROTEIN"/>
    <property type="match status" value="1"/>
</dbReference>
<dbReference type="SUPFAM" id="SSF57701">
    <property type="entry name" value="Zn2/Cys6 DNA-binding domain"/>
    <property type="match status" value="1"/>
</dbReference>
<dbReference type="PROSITE" id="PS50048">
    <property type="entry name" value="ZN2_CY6_FUNGAL_2"/>
    <property type="match status" value="1"/>
</dbReference>
<protein>
    <recommendedName>
        <fullName evidence="3">Zn(2)-C6 fungal-type domain-containing protein</fullName>
    </recommendedName>
</protein>
<dbReference type="PANTHER" id="PTHR38111">
    <property type="entry name" value="ZN(2)-C6 FUNGAL-TYPE DOMAIN-CONTAINING PROTEIN-RELATED"/>
    <property type="match status" value="1"/>
</dbReference>
<dbReference type="PROSITE" id="PS00463">
    <property type="entry name" value="ZN2_CY6_FUNGAL_1"/>
    <property type="match status" value="1"/>
</dbReference>
<reference evidence="4" key="1">
    <citation type="journal article" date="2020" name="BMC Genomics">
        <title>Correction to: Identification and distribution of gene clusters required for synthesis of sphingolipid metabolism inhibitors in diverse species of the filamentous fungus Fusarium.</title>
        <authorList>
            <person name="Kim H.S."/>
            <person name="Lohmar J.M."/>
            <person name="Busman M."/>
            <person name="Brown D.W."/>
            <person name="Naumann T.A."/>
            <person name="Divon H.H."/>
            <person name="Lysoe E."/>
            <person name="Uhlig S."/>
            <person name="Proctor R.H."/>
        </authorList>
    </citation>
    <scope>NUCLEOTIDE SEQUENCE</scope>
    <source>
        <strain evidence="4">NRRL 22465</strain>
    </source>
</reference>
<evidence type="ECO:0000313" key="5">
    <source>
        <dbReference type="Proteomes" id="UP000635477"/>
    </source>
</evidence>
<dbReference type="OrthoDB" id="3525185at2759"/>
<keyword evidence="5" id="KW-1185">Reference proteome</keyword>
<evidence type="ECO:0000256" key="1">
    <source>
        <dbReference type="ARBA" id="ARBA00023242"/>
    </source>
</evidence>
<dbReference type="SMART" id="SM00066">
    <property type="entry name" value="GAL4"/>
    <property type="match status" value="1"/>
</dbReference>
<evidence type="ECO:0000259" key="3">
    <source>
        <dbReference type="PROSITE" id="PS50048"/>
    </source>
</evidence>
<dbReference type="InterPro" id="IPR021858">
    <property type="entry name" value="Fun_TF"/>
</dbReference>
<organism evidence="4 5">
    <name type="scientific">Fusarium zealandicum</name>
    <dbReference type="NCBI Taxonomy" id="1053134"/>
    <lineage>
        <taxon>Eukaryota</taxon>
        <taxon>Fungi</taxon>
        <taxon>Dikarya</taxon>
        <taxon>Ascomycota</taxon>
        <taxon>Pezizomycotina</taxon>
        <taxon>Sordariomycetes</taxon>
        <taxon>Hypocreomycetidae</taxon>
        <taxon>Hypocreales</taxon>
        <taxon>Nectriaceae</taxon>
        <taxon>Fusarium</taxon>
        <taxon>Fusarium staphyleae species complex</taxon>
    </lineage>
</organism>
<dbReference type="InterPro" id="IPR001138">
    <property type="entry name" value="Zn2Cys6_DnaBD"/>
</dbReference>
<dbReference type="CDD" id="cd00067">
    <property type="entry name" value="GAL4"/>
    <property type="match status" value="1"/>
</dbReference>
<reference evidence="4" key="2">
    <citation type="submission" date="2020-05" db="EMBL/GenBank/DDBJ databases">
        <authorList>
            <person name="Kim H.-S."/>
            <person name="Proctor R.H."/>
            <person name="Brown D.W."/>
        </authorList>
    </citation>
    <scope>NUCLEOTIDE SEQUENCE</scope>
    <source>
        <strain evidence="4">NRRL 22465</strain>
    </source>
</reference>
<accession>A0A8H4UUG2</accession>
<proteinExistence type="predicted"/>
<dbReference type="Pfam" id="PF00172">
    <property type="entry name" value="Zn_clus"/>
    <property type="match status" value="1"/>
</dbReference>
<sequence length="478" mass="52848">MVGVPSRSKGCNTCRRRKKGCDKKVPHCGQCLASGIQCEGYRRQAIWLNSEGSQQTAYSKSVAKDAPRTSPETLSDAQTLPTPVLHDSLAITARTQNYTGRFWSDYLSGGNGFSLKASGTTKTQWIRLYDELCRTEATLNYVTMALSTATLGANNNDNQLKTKGLQAYGLAMQQLANSIRSKGSYNDGVLAAIQLMCVFEITASISRRSRSPFSQTEWKKSQLWNSIAESPLNRLLNTMVEIPGLLEDLDAFRKAPNAQEAKQLHSSLIKNCQACELALLAWEVEMGETLTAYDYTKAGEPVPLPQTDDDLAVLYLSHMYWMICLLLYSVMGSCEMEAPHIETQGPSTCSSSQQIATSYAYRIAHSIHMLFQPPAGDYSALAALFPLGNALRYLIMLETSGGQNLISEERLMLVEIFTRPFLGSFVGRFLRNLQSEDGIYYGSESIAGMRGIEYRARVWWCGIAGAGLPDLTPEKLCF</sequence>
<comment type="caution">
    <text evidence="4">The sequence shown here is derived from an EMBL/GenBank/DDBJ whole genome shotgun (WGS) entry which is preliminary data.</text>
</comment>
<dbReference type="GO" id="GO:0008270">
    <property type="term" value="F:zinc ion binding"/>
    <property type="evidence" value="ECO:0007669"/>
    <property type="project" value="InterPro"/>
</dbReference>
<evidence type="ECO:0000256" key="2">
    <source>
        <dbReference type="SAM" id="MobiDB-lite"/>
    </source>
</evidence>
<dbReference type="Gene3D" id="4.10.240.10">
    <property type="entry name" value="Zn(2)-C6 fungal-type DNA-binding domain"/>
    <property type="match status" value="1"/>
</dbReference>
<name>A0A8H4UUG2_9HYPO</name>
<feature type="region of interest" description="Disordered" evidence="2">
    <location>
        <begin position="58"/>
        <end position="79"/>
    </location>
</feature>
<dbReference type="Pfam" id="PF11951">
    <property type="entry name" value="Fungal_trans_2"/>
    <property type="match status" value="1"/>
</dbReference>
<dbReference type="GO" id="GO:0000981">
    <property type="term" value="F:DNA-binding transcription factor activity, RNA polymerase II-specific"/>
    <property type="evidence" value="ECO:0007669"/>
    <property type="project" value="InterPro"/>
</dbReference>
<dbReference type="EMBL" id="JABEYC010000038">
    <property type="protein sequence ID" value="KAF4984015.1"/>
    <property type="molecule type" value="Genomic_DNA"/>
</dbReference>